<evidence type="ECO:0000256" key="3">
    <source>
        <dbReference type="ARBA" id="ARBA00022432"/>
    </source>
</evidence>
<dbReference type="InterPro" id="IPR001672">
    <property type="entry name" value="G6P_Isomerase"/>
</dbReference>
<proteinExistence type="inferred from homology"/>
<dbReference type="Pfam" id="PF00342">
    <property type="entry name" value="PGI"/>
    <property type="match status" value="1"/>
</dbReference>
<evidence type="ECO:0000313" key="11">
    <source>
        <dbReference type="EMBL" id="WAA11816.1"/>
    </source>
</evidence>
<dbReference type="PROSITE" id="PS00174">
    <property type="entry name" value="P_GLUCOSE_ISOMERASE_2"/>
    <property type="match status" value="1"/>
</dbReference>
<feature type="active site" evidence="9">
    <location>
        <position position="425"/>
    </location>
</feature>
<keyword evidence="7 9" id="KW-0413">Isomerase</keyword>
<evidence type="ECO:0000256" key="5">
    <source>
        <dbReference type="ARBA" id="ARBA00022553"/>
    </source>
</evidence>
<evidence type="ECO:0000256" key="10">
    <source>
        <dbReference type="RuleBase" id="RU000612"/>
    </source>
</evidence>
<dbReference type="GO" id="GO:0051156">
    <property type="term" value="P:glucose 6-phosphate metabolic process"/>
    <property type="evidence" value="ECO:0007669"/>
    <property type="project" value="TreeGrafter"/>
</dbReference>
<organism evidence="11 12">
    <name type="scientific">Fervidibacillus halotolerans</name>
    <dbReference type="NCBI Taxonomy" id="2980027"/>
    <lineage>
        <taxon>Bacteria</taxon>
        <taxon>Bacillati</taxon>
        <taxon>Bacillota</taxon>
        <taxon>Bacilli</taxon>
        <taxon>Bacillales</taxon>
        <taxon>Bacillaceae</taxon>
        <taxon>Fervidibacillus</taxon>
    </lineage>
</organism>
<evidence type="ECO:0000256" key="7">
    <source>
        <dbReference type="ARBA" id="ARBA00023235"/>
    </source>
</evidence>
<evidence type="ECO:0000256" key="8">
    <source>
        <dbReference type="ARBA" id="ARBA00029321"/>
    </source>
</evidence>
<evidence type="ECO:0000256" key="2">
    <source>
        <dbReference type="ARBA" id="ARBA00006604"/>
    </source>
</evidence>
<gene>
    <name evidence="9" type="primary">pgi</name>
    <name evidence="11" type="ORF">OE105_09465</name>
</gene>
<evidence type="ECO:0000256" key="4">
    <source>
        <dbReference type="ARBA" id="ARBA00022490"/>
    </source>
</evidence>
<dbReference type="InterPro" id="IPR046348">
    <property type="entry name" value="SIS_dom_sf"/>
</dbReference>
<dbReference type="InterPro" id="IPR035476">
    <property type="entry name" value="SIS_PGI_1"/>
</dbReference>
<dbReference type="PANTHER" id="PTHR11469:SF1">
    <property type="entry name" value="GLUCOSE-6-PHOSPHATE ISOMERASE"/>
    <property type="match status" value="1"/>
</dbReference>
<comment type="function">
    <text evidence="9">Catalyzes the reversible isomerization of glucose-6-phosphate to fructose-6-phosphate.</text>
</comment>
<protein>
    <recommendedName>
        <fullName evidence="9">Glucose-6-phosphate isomerase</fullName>
        <shortName evidence="9">GPI</shortName>
        <ecNumber evidence="9">5.3.1.9</ecNumber>
    </recommendedName>
    <alternativeName>
        <fullName evidence="9">Phosphoglucose isomerase</fullName>
        <shortName evidence="9">PGI</shortName>
    </alternativeName>
    <alternativeName>
        <fullName evidence="9">Phosphohexose isomerase</fullName>
        <shortName evidence="9">PHI</shortName>
    </alternativeName>
</protein>
<dbReference type="HAMAP" id="MF_00473">
    <property type="entry name" value="G6P_isomerase"/>
    <property type="match status" value="1"/>
</dbReference>
<dbReference type="GO" id="GO:0006094">
    <property type="term" value="P:gluconeogenesis"/>
    <property type="evidence" value="ECO:0007669"/>
    <property type="project" value="UniProtKB-UniRule"/>
</dbReference>
<dbReference type="KEGG" id="fhl:OE105_09465"/>
<dbReference type="InterPro" id="IPR035482">
    <property type="entry name" value="SIS_PGI_2"/>
</dbReference>
<dbReference type="Gene3D" id="3.40.50.10490">
    <property type="entry name" value="Glucose-6-phosphate isomerase like protein, domain 1"/>
    <property type="match status" value="3"/>
</dbReference>
<feature type="active site" description="Proton donor" evidence="9">
    <location>
        <position position="290"/>
    </location>
</feature>
<dbReference type="AlphaFoldDB" id="A0A9E8LZF2"/>
<reference evidence="11" key="1">
    <citation type="submission" date="2022-09" db="EMBL/GenBank/DDBJ databases">
        <title>Complete Genomes of Fervidibacillus albus and Fervidibacillus halotolerans isolated from tidal flat sediments.</title>
        <authorList>
            <person name="Kwon K.K."/>
            <person name="Yang S.-H."/>
            <person name="Park M.J."/>
            <person name="Oh H.-M."/>
        </authorList>
    </citation>
    <scope>NUCLEOTIDE SEQUENCE</scope>
    <source>
        <strain evidence="11">MEBiC13594</strain>
    </source>
</reference>
<dbReference type="GO" id="GO:0006096">
    <property type="term" value="P:glycolytic process"/>
    <property type="evidence" value="ECO:0007669"/>
    <property type="project" value="UniProtKB-UniRule"/>
</dbReference>
<evidence type="ECO:0000256" key="6">
    <source>
        <dbReference type="ARBA" id="ARBA00023152"/>
    </source>
</evidence>
<sequence>MTHIQFDYSKALTFFGEHELSQMKDLVKVSHHALHEGSGAGNDFLGWIDLPVNYDKEEFSRILKSAEKIKNDSDVLLVIGIGGSYLGARAAIEMLNHSFYNALPKEKRNTPQVIFVGNNISSTYMKDVMDLLEGKDWSINVISKSGTTTEPAIAFRIFRKLLQEKYGVEEARKRIYATTDKVKGALRTLANEEGYETFVIPDDVGGRYSVLTAVGLLPIAVSGIDIEQIMAGAAKAREDFSKSELEENVAYQYAAIRNILYNKGKTIEMLINYEPGLQYFAEWWKQLFGESEGKDQKGIYPSSANFSTDLHSLGQYVQEGRRDLFETVIKVETPRHELTIEEEEKNLDGLNYLSGKTVDFVNTKAFEGTILAHTDGNVPNLIVKIPAMDAYTFGYLVYFFEKACAMSGYLLGVNPFDQPGVEAYKVNMFALLGKPGFEEKKAELEKRLK</sequence>
<dbReference type="PRINTS" id="PR00662">
    <property type="entry name" value="G6PISOMERASE"/>
</dbReference>
<dbReference type="PANTHER" id="PTHR11469">
    <property type="entry name" value="GLUCOSE-6-PHOSPHATE ISOMERASE"/>
    <property type="match status" value="1"/>
</dbReference>
<evidence type="ECO:0000256" key="9">
    <source>
        <dbReference type="HAMAP-Rule" id="MF_00473"/>
    </source>
</evidence>
<comment type="caution">
    <text evidence="9">Lacks conserved residue(s) required for the propagation of feature annotation.</text>
</comment>
<dbReference type="CDD" id="cd05015">
    <property type="entry name" value="SIS_PGI_1"/>
    <property type="match status" value="1"/>
</dbReference>
<keyword evidence="4 9" id="KW-0963">Cytoplasm</keyword>
<evidence type="ECO:0000256" key="1">
    <source>
        <dbReference type="ARBA" id="ARBA00004926"/>
    </source>
</evidence>
<comment type="subcellular location">
    <subcellularLocation>
        <location evidence="9">Cytoplasm</location>
    </subcellularLocation>
</comment>
<dbReference type="RefSeq" id="WP_275419938.1">
    <property type="nucleotide sequence ID" value="NZ_CP106877.1"/>
</dbReference>
<evidence type="ECO:0000313" key="12">
    <source>
        <dbReference type="Proteomes" id="UP001164726"/>
    </source>
</evidence>
<dbReference type="PROSITE" id="PS51463">
    <property type="entry name" value="P_GLUCOSE_ISOMERASE_3"/>
    <property type="match status" value="1"/>
</dbReference>
<dbReference type="EC" id="5.3.1.9" evidence="9"/>
<dbReference type="InterPro" id="IPR018189">
    <property type="entry name" value="Phosphoglucose_isomerase_CS"/>
</dbReference>
<dbReference type="GO" id="GO:0097367">
    <property type="term" value="F:carbohydrate derivative binding"/>
    <property type="evidence" value="ECO:0007669"/>
    <property type="project" value="InterPro"/>
</dbReference>
<dbReference type="FunFam" id="3.40.50.10490:FF:000015">
    <property type="entry name" value="Glucose-6-phosphate isomerase"/>
    <property type="match status" value="1"/>
</dbReference>
<dbReference type="Proteomes" id="UP001164726">
    <property type="component" value="Chromosome"/>
</dbReference>
<dbReference type="GO" id="GO:0005829">
    <property type="term" value="C:cytosol"/>
    <property type="evidence" value="ECO:0007669"/>
    <property type="project" value="TreeGrafter"/>
</dbReference>
<keyword evidence="12" id="KW-1185">Reference proteome</keyword>
<dbReference type="GO" id="GO:0004347">
    <property type="term" value="F:glucose-6-phosphate isomerase activity"/>
    <property type="evidence" value="ECO:0007669"/>
    <property type="project" value="UniProtKB-UniRule"/>
</dbReference>
<dbReference type="CDD" id="cd05016">
    <property type="entry name" value="SIS_PGI_2"/>
    <property type="match status" value="1"/>
</dbReference>
<accession>A0A9E8LZF2</accession>
<dbReference type="SUPFAM" id="SSF53697">
    <property type="entry name" value="SIS domain"/>
    <property type="match status" value="1"/>
</dbReference>
<dbReference type="FunFam" id="3.40.50.10490:FF:000016">
    <property type="entry name" value="Glucose-6-phosphate isomerase"/>
    <property type="match status" value="1"/>
</dbReference>
<dbReference type="NCBIfam" id="NF010697">
    <property type="entry name" value="PRK14097.1"/>
    <property type="match status" value="1"/>
</dbReference>
<comment type="catalytic activity">
    <reaction evidence="8 9 10">
        <text>alpha-D-glucose 6-phosphate = beta-D-fructose 6-phosphate</text>
        <dbReference type="Rhea" id="RHEA:11816"/>
        <dbReference type="ChEBI" id="CHEBI:57634"/>
        <dbReference type="ChEBI" id="CHEBI:58225"/>
        <dbReference type="EC" id="5.3.1.9"/>
    </reaction>
</comment>
<comment type="pathway">
    <text evidence="9">Carbohydrate biosynthesis; gluconeogenesis.</text>
</comment>
<dbReference type="EMBL" id="CP106877">
    <property type="protein sequence ID" value="WAA11816.1"/>
    <property type="molecule type" value="Genomic_DNA"/>
</dbReference>
<dbReference type="PROSITE" id="PS00765">
    <property type="entry name" value="P_GLUCOSE_ISOMERASE_1"/>
    <property type="match status" value="1"/>
</dbReference>
<dbReference type="GO" id="GO:0048029">
    <property type="term" value="F:monosaccharide binding"/>
    <property type="evidence" value="ECO:0007669"/>
    <property type="project" value="TreeGrafter"/>
</dbReference>
<keyword evidence="6 9" id="KW-0324">Glycolysis</keyword>
<comment type="similarity">
    <text evidence="2 9 10">Belongs to the GPI family.</text>
</comment>
<keyword evidence="3 9" id="KW-0312">Gluconeogenesis</keyword>
<comment type="pathway">
    <text evidence="1 9 10">Carbohydrate degradation; glycolysis; D-glyceraldehyde 3-phosphate and glycerone phosphate from D-glucose: step 2/4.</text>
</comment>
<dbReference type="FunFam" id="3.40.50.10490:FF:000020">
    <property type="entry name" value="Glucose-6-phosphate isomerase"/>
    <property type="match status" value="1"/>
</dbReference>
<name>A0A9E8LZF2_9BACI</name>
<keyword evidence="5" id="KW-0597">Phosphoprotein</keyword>